<sequence length="104" mass="11746">MFLCEGISIPQTVCMGHFLPPIPLIFEFLRDPVTNPLFSPDSAYQNIVSASSNFYPFGPSERWVQPPMEFLPSKRLRSCILSPMQPPRAPLHLLHAICNETQCS</sequence>
<dbReference type="AlphaFoldDB" id="A0A8J5ZCS4"/>
<proteinExistence type="predicted"/>
<organism evidence="1 2">
    <name type="scientific">Gossypium anomalum</name>
    <dbReference type="NCBI Taxonomy" id="47600"/>
    <lineage>
        <taxon>Eukaryota</taxon>
        <taxon>Viridiplantae</taxon>
        <taxon>Streptophyta</taxon>
        <taxon>Embryophyta</taxon>
        <taxon>Tracheophyta</taxon>
        <taxon>Spermatophyta</taxon>
        <taxon>Magnoliopsida</taxon>
        <taxon>eudicotyledons</taxon>
        <taxon>Gunneridae</taxon>
        <taxon>Pentapetalae</taxon>
        <taxon>rosids</taxon>
        <taxon>malvids</taxon>
        <taxon>Malvales</taxon>
        <taxon>Malvaceae</taxon>
        <taxon>Malvoideae</taxon>
        <taxon>Gossypium</taxon>
    </lineage>
</organism>
<evidence type="ECO:0000313" key="2">
    <source>
        <dbReference type="Proteomes" id="UP000701853"/>
    </source>
</evidence>
<reference evidence="1 2" key="1">
    <citation type="journal article" date="2021" name="bioRxiv">
        <title>The Gossypium anomalum genome as a resource for cotton improvement and evolutionary analysis of hybrid incompatibility.</title>
        <authorList>
            <person name="Grover C.E."/>
            <person name="Yuan D."/>
            <person name="Arick M.A."/>
            <person name="Miller E.R."/>
            <person name="Hu G."/>
            <person name="Peterson D.G."/>
            <person name="Wendel J.F."/>
            <person name="Udall J.A."/>
        </authorList>
    </citation>
    <scope>NUCLEOTIDE SEQUENCE [LARGE SCALE GENOMIC DNA]</scope>
    <source>
        <strain evidence="1">JFW-Udall</strain>
        <tissue evidence="1">Leaf</tissue>
    </source>
</reference>
<evidence type="ECO:0000313" key="1">
    <source>
        <dbReference type="EMBL" id="KAG8485749.1"/>
    </source>
</evidence>
<accession>A0A8J5ZCS4</accession>
<gene>
    <name evidence="1" type="ORF">CXB51_019121</name>
</gene>
<dbReference type="OrthoDB" id="933494at2759"/>
<keyword evidence="2" id="KW-1185">Reference proteome</keyword>
<dbReference type="Proteomes" id="UP000701853">
    <property type="component" value="Chromosome 8"/>
</dbReference>
<protein>
    <submittedName>
        <fullName evidence="1">Uncharacterized protein</fullName>
    </submittedName>
</protein>
<dbReference type="EMBL" id="JAHUZN010000008">
    <property type="protein sequence ID" value="KAG8485749.1"/>
    <property type="molecule type" value="Genomic_DNA"/>
</dbReference>
<name>A0A8J5ZCS4_9ROSI</name>
<comment type="caution">
    <text evidence="1">The sequence shown here is derived from an EMBL/GenBank/DDBJ whole genome shotgun (WGS) entry which is preliminary data.</text>
</comment>